<reference evidence="2" key="1">
    <citation type="journal article" date="2021" name="PeerJ">
        <title>Extensive microbial diversity within the chicken gut microbiome revealed by metagenomics and culture.</title>
        <authorList>
            <person name="Gilroy R."/>
            <person name="Ravi A."/>
            <person name="Getino M."/>
            <person name="Pursley I."/>
            <person name="Horton D.L."/>
            <person name="Alikhan N.F."/>
            <person name="Baker D."/>
            <person name="Gharbi K."/>
            <person name="Hall N."/>
            <person name="Watson M."/>
            <person name="Adriaenssens E.M."/>
            <person name="Foster-Nyarko E."/>
            <person name="Jarju S."/>
            <person name="Secka A."/>
            <person name="Antonio M."/>
            <person name="Oren A."/>
            <person name="Chaudhuri R.R."/>
            <person name="La Ragione R."/>
            <person name="Hildebrand F."/>
            <person name="Pallen M.J."/>
        </authorList>
    </citation>
    <scope>NUCLEOTIDE SEQUENCE</scope>
    <source>
        <strain evidence="2">CHK185-1770</strain>
    </source>
</reference>
<dbReference type="Gene3D" id="3.40.630.30">
    <property type="match status" value="2"/>
</dbReference>
<sequence length="396" mass="45040">MIVRKIREEEYLRTRQVFAIAFEQPLDPAAATPEALLQVKERPRERGEQYWQECWAAFNEEGQMMSFLRGAPASVHFDTGTGTCTCIGAVSSLPQYRGRGAVAACFRQHLQDSYQAGVGFSYLYPFSTRFYRRFGYELAAQAVEWTLDTASLPALLADPGEAVLSEGMSHFADMQTVYEQFASAYNMTFVRERLDWLPRVSSNPAQDGKYTYLWFNGAGEPKGLVTFEKEALLSGGKQMVCTAFYYTDLEGLRGLLQHLRSYRSHFQQVRFSLPVPVALETLLPEVVGCCRRELVFSGMGRVVHVERALRLAQYRGTGEVCFRLTDPCIPENNRVFRVTFAEGRCQQISDEGEPTLQLDVARFSRLLLGGCGWEEFPQEPFSQIFYPKKLFVCDFF</sequence>
<dbReference type="EC" id="2.3.1.-" evidence="2"/>
<dbReference type="InterPro" id="IPR000182">
    <property type="entry name" value="GNAT_dom"/>
</dbReference>
<dbReference type="GO" id="GO:0034069">
    <property type="term" value="F:aminoglycoside N-acetyltransferase activity"/>
    <property type="evidence" value="ECO:0007669"/>
    <property type="project" value="TreeGrafter"/>
</dbReference>
<organism evidence="2 3">
    <name type="scientific">Candidatus Acutalibacter pullicola</name>
    <dbReference type="NCBI Taxonomy" id="2838417"/>
    <lineage>
        <taxon>Bacteria</taxon>
        <taxon>Bacillati</taxon>
        <taxon>Bacillota</taxon>
        <taxon>Clostridia</taxon>
        <taxon>Eubacteriales</taxon>
        <taxon>Acutalibacteraceae</taxon>
        <taxon>Acutalibacter</taxon>
    </lineage>
</organism>
<dbReference type="EMBL" id="DWXG01000055">
    <property type="protein sequence ID" value="HJB98363.1"/>
    <property type="molecule type" value="Genomic_DNA"/>
</dbReference>
<reference evidence="2" key="2">
    <citation type="submission" date="2021-04" db="EMBL/GenBank/DDBJ databases">
        <authorList>
            <person name="Gilroy R."/>
        </authorList>
    </citation>
    <scope>NUCLEOTIDE SEQUENCE</scope>
    <source>
        <strain evidence="2">CHK185-1770</strain>
    </source>
</reference>
<dbReference type="Pfam" id="PF13527">
    <property type="entry name" value="Acetyltransf_9"/>
    <property type="match status" value="1"/>
</dbReference>
<dbReference type="SUPFAM" id="SSF55718">
    <property type="entry name" value="SCP-like"/>
    <property type="match status" value="1"/>
</dbReference>
<dbReference type="InterPro" id="IPR051554">
    <property type="entry name" value="Acetyltransferase_Eis"/>
</dbReference>
<accession>A0A9D2MVG6</accession>
<dbReference type="GO" id="GO:0030649">
    <property type="term" value="P:aminoglycoside antibiotic catabolic process"/>
    <property type="evidence" value="ECO:0007669"/>
    <property type="project" value="TreeGrafter"/>
</dbReference>
<dbReference type="Pfam" id="PF17668">
    <property type="entry name" value="Acetyltransf_17"/>
    <property type="match status" value="1"/>
</dbReference>
<dbReference type="PROSITE" id="PS51186">
    <property type="entry name" value="GNAT"/>
    <property type="match status" value="1"/>
</dbReference>
<name>A0A9D2MVG6_9FIRM</name>
<evidence type="ECO:0000259" key="1">
    <source>
        <dbReference type="PROSITE" id="PS51186"/>
    </source>
</evidence>
<dbReference type="InterPro" id="IPR016181">
    <property type="entry name" value="Acyl_CoA_acyltransferase"/>
</dbReference>
<dbReference type="Proteomes" id="UP000826793">
    <property type="component" value="Unassembled WGS sequence"/>
</dbReference>
<dbReference type="PANTHER" id="PTHR37817">
    <property type="entry name" value="N-ACETYLTRANSFERASE EIS"/>
    <property type="match status" value="1"/>
</dbReference>
<keyword evidence="2" id="KW-0808">Transferase</keyword>
<comment type="caution">
    <text evidence="2">The sequence shown here is derived from an EMBL/GenBank/DDBJ whole genome shotgun (WGS) entry which is preliminary data.</text>
</comment>
<evidence type="ECO:0000313" key="2">
    <source>
        <dbReference type="EMBL" id="HJB98363.1"/>
    </source>
</evidence>
<keyword evidence="2" id="KW-0012">Acyltransferase</keyword>
<proteinExistence type="predicted"/>
<dbReference type="PANTHER" id="PTHR37817:SF1">
    <property type="entry name" value="N-ACETYLTRANSFERASE EIS"/>
    <property type="match status" value="1"/>
</dbReference>
<dbReference type="InterPro" id="IPR025559">
    <property type="entry name" value="Eis_dom"/>
</dbReference>
<dbReference type="AlphaFoldDB" id="A0A9D2MVG6"/>
<protein>
    <submittedName>
        <fullName evidence="2">GNAT family N-acetyltransferase</fullName>
        <ecNumber evidence="2">2.3.1.-</ecNumber>
    </submittedName>
</protein>
<dbReference type="InterPro" id="IPR041380">
    <property type="entry name" value="Acetyltransf_17"/>
</dbReference>
<evidence type="ECO:0000313" key="3">
    <source>
        <dbReference type="Proteomes" id="UP000826793"/>
    </source>
</evidence>
<dbReference type="Gene3D" id="3.30.1050.10">
    <property type="entry name" value="SCP2 sterol-binding domain"/>
    <property type="match status" value="1"/>
</dbReference>
<dbReference type="Pfam" id="PF13530">
    <property type="entry name" value="SCP2_2"/>
    <property type="match status" value="1"/>
</dbReference>
<dbReference type="InterPro" id="IPR036527">
    <property type="entry name" value="SCP2_sterol-bd_dom_sf"/>
</dbReference>
<feature type="domain" description="N-acetyltransferase" evidence="1">
    <location>
        <begin position="1"/>
        <end position="158"/>
    </location>
</feature>
<gene>
    <name evidence="2" type="ORF">H9710_07270</name>
</gene>
<dbReference type="SUPFAM" id="SSF55729">
    <property type="entry name" value="Acyl-CoA N-acyltransferases (Nat)"/>
    <property type="match status" value="1"/>
</dbReference>